<dbReference type="RefSeq" id="WP_282590054.1">
    <property type="nucleotide sequence ID" value="NZ_JAPAAF010000002.1"/>
</dbReference>
<dbReference type="EMBL" id="JAPAAF010000002">
    <property type="protein sequence ID" value="MCW0481444.1"/>
    <property type="molecule type" value="Genomic_DNA"/>
</dbReference>
<gene>
    <name evidence="2" type="ORF">N2K84_01810</name>
</gene>
<keyword evidence="1" id="KW-0812">Transmembrane</keyword>
<proteinExistence type="predicted"/>
<feature type="transmembrane region" description="Helical" evidence="1">
    <location>
        <begin position="84"/>
        <end position="102"/>
    </location>
</feature>
<dbReference type="Proteomes" id="UP001163821">
    <property type="component" value="Unassembled WGS sequence"/>
</dbReference>
<evidence type="ECO:0000313" key="3">
    <source>
        <dbReference type="Proteomes" id="UP001163821"/>
    </source>
</evidence>
<sequence length="355" mass="41558">MNGENPKEFQIASDVFGKKMNSGKEVNIRVYIHNLRKKLNEYYQKEGRDDEFVLELPKGEYRVHFHYSQLKLVQKKLLLQSPTLLFISLLLFALSLLTIFYFPQKSTLPFWKPFLKKDFPVFLVLGDHYFFRSQIATGKMSTVRDNHINSDAEYEDFLKEHPEKLGEMAKSDLTYINNQAPIGLFYFMNILGGGAANCTMNYSSRVRMEDFRQHHVIFIGSFKTLQFMAGATEKMGIRYNIQQSKLEYHTSDSIYTFYNRSDEFLNYEYASVAKFVTNDGRHILFFLCDNDIGNIALAKYFTDPETLRDFEKALKPMKGSNFKGVFEVKGQKRTDFEIRLIRFDPLSETISEIWP</sequence>
<organism evidence="2 3">
    <name type="scientific">Gaoshiqia sediminis</name>
    <dbReference type="NCBI Taxonomy" id="2986998"/>
    <lineage>
        <taxon>Bacteria</taxon>
        <taxon>Pseudomonadati</taxon>
        <taxon>Bacteroidota</taxon>
        <taxon>Bacteroidia</taxon>
        <taxon>Marinilabiliales</taxon>
        <taxon>Prolixibacteraceae</taxon>
        <taxon>Gaoshiqia</taxon>
    </lineage>
</organism>
<keyword evidence="1" id="KW-0472">Membrane</keyword>
<dbReference type="AlphaFoldDB" id="A0AA42C5D5"/>
<evidence type="ECO:0000313" key="2">
    <source>
        <dbReference type="EMBL" id="MCW0481444.1"/>
    </source>
</evidence>
<evidence type="ECO:0000256" key="1">
    <source>
        <dbReference type="SAM" id="Phobius"/>
    </source>
</evidence>
<name>A0AA42C5D5_9BACT</name>
<keyword evidence="3" id="KW-1185">Reference proteome</keyword>
<protein>
    <submittedName>
        <fullName evidence="2">Uncharacterized protein</fullName>
    </submittedName>
</protein>
<keyword evidence="1" id="KW-1133">Transmembrane helix</keyword>
<accession>A0AA42C5D5</accession>
<reference evidence="2" key="1">
    <citation type="submission" date="2022-10" db="EMBL/GenBank/DDBJ databases">
        <title>Gaoshiqiia sediminis gen. nov., sp. nov., isolated from coastal sediment.</title>
        <authorList>
            <person name="Yu W.X."/>
            <person name="Mu D.S."/>
            <person name="Du J.Z."/>
            <person name="Liang Y.Q."/>
        </authorList>
    </citation>
    <scope>NUCLEOTIDE SEQUENCE</scope>
    <source>
        <strain evidence="2">A06</strain>
    </source>
</reference>
<comment type="caution">
    <text evidence="2">The sequence shown here is derived from an EMBL/GenBank/DDBJ whole genome shotgun (WGS) entry which is preliminary data.</text>
</comment>